<dbReference type="Proteomes" id="UP001238805">
    <property type="component" value="Chromosome"/>
</dbReference>
<dbReference type="InterPro" id="IPR021408">
    <property type="entry name" value="DUF3046"/>
</dbReference>
<sequence>MRLTEFHQLITDEFGKVQGNWIVHSHVLAGFGRTPEQLIEDGADLRKVWLQLSDDFDVPDSRRLGLDQPGH</sequence>
<proteinExistence type="predicted"/>
<dbReference type="Pfam" id="PF11248">
    <property type="entry name" value="DUF3046"/>
    <property type="match status" value="1"/>
</dbReference>
<reference evidence="1 2" key="1">
    <citation type="submission" date="2023-05" db="EMBL/GenBank/DDBJ databases">
        <title>Corynebacterium suedekumii sp. nov. and Corynebacterium breve sp. nov. isolated from raw cow's milk.</title>
        <authorList>
            <person name="Baer M.K."/>
            <person name="Mehl L."/>
            <person name="Hellmuth R."/>
            <person name="Marke G."/>
            <person name="Lipski A."/>
        </authorList>
    </citation>
    <scope>NUCLEOTIDE SEQUENCE [LARGE SCALE GENOMIC DNA]</scope>
    <source>
        <strain evidence="1 2">LM112</strain>
    </source>
</reference>
<name>A0ABY8VKS5_9CORY</name>
<protein>
    <submittedName>
        <fullName evidence="1">DUF3046 domain-containing protein</fullName>
    </submittedName>
</protein>
<accession>A0ABY8VKS5</accession>
<gene>
    <name evidence="1" type="ORF">QP029_12195</name>
</gene>
<evidence type="ECO:0000313" key="2">
    <source>
        <dbReference type="Proteomes" id="UP001238805"/>
    </source>
</evidence>
<keyword evidence="2" id="KW-1185">Reference proteome</keyword>
<dbReference type="EMBL" id="CP126970">
    <property type="protein sequence ID" value="WIM69942.1"/>
    <property type="molecule type" value="Genomic_DNA"/>
</dbReference>
<dbReference type="RefSeq" id="WP_284874535.1">
    <property type="nucleotide sequence ID" value="NZ_CP126970.1"/>
</dbReference>
<evidence type="ECO:0000313" key="1">
    <source>
        <dbReference type="EMBL" id="WIM69942.1"/>
    </source>
</evidence>
<organism evidence="1 2">
    <name type="scientific">Corynebacterium suedekumii</name>
    <dbReference type="NCBI Taxonomy" id="3049801"/>
    <lineage>
        <taxon>Bacteria</taxon>
        <taxon>Bacillati</taxon>
        <taxon>Actinomycetota</taxon>
        <taxon>Actinomycetes</taxon>
        <taxon>Mycobacteriales</taxon>
        <taxon>Corynebacteriaceae</taxon>
        <taxon>Corynebacterium</taxon>
    </lineage>
</organism>